<keyword evidence="3" id="KW-1133">Transmembrane helix</keyword>
<dbReference type="EMBL" id="PZKG01000069">
    <property type="protein sequence ID" value="PTE21036.1"/>
    <property type="molecule type" value="Genomic_DNA"/>
</dbReference>
<dbReference type="RefSeq" id="WP_107664587.1">
    <property type="nucleotide sequence ID" value="NZ_PZKG01000069.1"/>
</dbReference>
<name>A0A2T4JT29_9RHOB</name>
<reference evidence="6 7" key="1">
    <citation type="submission" date="2018-03" db="EMBL/GenBank/DDBJ databases">
        <title>Cereibacter changlensis.</title>
        <authorList>
            <person name="Meyer T.E."/>
            <person name="Miller S."/>
            <person name="Lodha T."/>
            <person name="Gandham S."/>
            <person name="Chintalapati S."/>
            <person name="Chintalapati V.R."/>
        </authorList>
    </citation>
    <scope>NUCLEOTIDE SEQUENCE [LARGE SCALE GENOMIC DNA]</scope>
    <source>
        <strain evidence="6 7">JA139</strain>
    </source>
</reference>
<sequence length="438" mass="48202">MSRTIQLLRRQSLRSWMIFAMICAVLPLLLSATIGYSLYHRTIVQPFREVLSLQHDVLVGLEGVQGRYWTIAGALNDYVLTGDEEQRQIFEAARLGVEEEFRNLEANAATSPHLRDQIHAARQIWAQVSRHSAAVMAQPRDGIGAMVPDLERVVATEQEIPAAAHQLESVLMRMRDASEVSHADALRAFRQLELGALAAILLSLGMMGLGGFIVNRAIVLSADELVAGAKRFASGRHDKPVLITVPPELAAVADAFNSMTRTIIAQEAQLAEHARRDSLTSLLNRREFDSALAMHMDRLEKGGAPFALLLGDVDHFKQVNDQHGHVVGDEVLRSVAVKLQAGSRHADTAFRYGGEEFALILTDTSPEAALLTAERLRLAIEDDRMARRETDAPRVTISFGLAFCEAVMDPDVLVRAADQALYEAKARGRNRIVVNTAV</sequence>
<keyword evidence="7" id="KW-1185">Reference proteome</keyword>
<dbReference type="SUPFAM" id="SSF55073">
    <property type="entry name" value="Nucleotide cyclase"/>
    <property type="match status" value="1"/>
</dbReference>
<dbReference type="CDD" id="cd01949">
    <property type="entry name" value="GGDEF"/>
    <property type="match status" value="1"/>
</dbReference>
<evidence type="ECO:0000259" key="4">
    <source>
        <dbReference type="PROSITE" id="PS50885"/>
    </source>
</evidence>
<dbReference type="Pfam" id="PF00672">
    <property type="entry name" value="HAMP"/>
    <property type="match status" value="1"/>
</dbReference>
<dbReference type="AlphaFoldDB" id="A0A2T4JT29"/>
<dbReference type="InterPro" id="IPR050469">
    <property type="entry name" value="Diguanylate_Cyclase"/>
</dbReference>
<dbReference type="PROSITE" id="PS50885">
    <property type="entry name" value="HAMP"/>
    <property type="match status" value="1"/>
</dbReference>
<keyword evidence="3" id="KW-0812">Transmembrane</keyword>
<dbReference type="InterPro" id="IPR000160">
    <property type="entry name" value="GGDEF_dom"/>
</dbReference>
<evidence type="ECO:0000256" key="2">
    <source>
        <dbReference type="ARBA" id="ARBA00034247"/>
    </source>
</evidence>
<dbReference type="CDD" id="cd06225">
    <property type="entry name" value="HAMP"/>
    <property type="match status" value="1"/>
</dbReference>
<dbReference type="Gene3D" id="3.30.70.270">
    <property type="match status" value="1"/>
</dbReference>
<dbReference type="NCBIfam" id="TIGR00254">
    <property type="entry name" value="GGDEF"/>
    <property type="match status" value="1"/>
</dbReference>
<dbReference type="EC" id="2.7.7.65" evidence="1"/>
<dbReference type="Pfam" id="PF00990">
    <property type="entry name" value="GGDEF"/>
    <property type="match status" value="1"/>
</dbReference>
<dbReference type="SMART" id="SM00267">
    <property type="entry name" value="GGDEF"/>
    <property type="match status" value="1"/>
</dbReference>
<keyword evidence="3" id="KW-0472">Membrane</keyword>
<dbReference type="InterPro" id="IPR029787">
    <property type="entry name" value="Nucleotide_cyclase"/>
</dbReference>
<organism evidence="6 7">
    <name type="scientific">Cereibacter changlensis JA139</name>
    <dbReference type="NCBI Taxonomy" id="1188249"/>
    <lineage>
        <taxon>Bacteria</taxon>
        <taxon>Pseudomonadati</taxon>
        <taxon>Pseudomonadota</taxon>
        <taxon>Alphaproteobacteria</taxon>
        <taxon>Rhodobacterales</taxon>
        <taxon>Paracoccaceae</taxon>
        <taxon>Cereibacter</taxon>
    </lineage>
</organism>
<protein>
    <recommendedName>
        <fullName evidence="1">diguanylate cyclase</fullName>
        <ecNumber evidence="1">2.7.7.65</ecNumber>
    </recommendedName>
</protein>
<dbReference type="PROSITE" id="PS50887">
    <property type="entry name" value="GGDEF"/>
    <property type="match status" value="1"/>
</dbReference>
<feature type="transmembrane region" description="Helical" evidence="3">
    <location>
        <begin position="16"/>
        <end position="39"/>
    </location>
</feature>
<dbReference type="PANTHER" id="PTHR45138:SF9">
    <property type="entry name" value="DIGUANYLATE CYCLASE DGCM-RELATED"/>
    <property type="match status" value="1"/>
</dbReference>
<dbReference type="Proteomes" id="UP000241010">
    <property type="component" value="Unassembled WGS sequence"/>
</dbReference>
<evidence type="ECO:0000256" key="1">
    <source>
        <dbReference type="ARBA" id="ARBA00012528"/>
    </source>
</evidence>
<dbReference type="GO" id="GO:0043709">
    <property type="term" value="P:cell adhesion involved in single-species biofilm formation"/>
    <property type="evidence" value="ECO:0007669"/>
    <property type="project" value="TreeGrafter"/>
</dbReference>
<dbReference type="SMART" id="SM00304">
    <property type="entry name" value="HAMP"/>
    <property type="match status" value="1"/>
</dbReference>
<comment type="catalytic activity">
    <reaction evidence="2">
        <text>2 GTP = 3',3'-c-di-GMP + 2 diphosphate</text>
        <dbReference type="Rhea" id="RHEA:24898"/>
        <dbReference type="ChEBI" id="CHEBI:33019"/>
        <dbReference type="ChEBI" id="CHEBI:37565"/>
        <dbReference type="ChEBI" id="CHEBI:58805"/>
        <dbReference type="EC" id="2.7.7.65"/>
    </reaction>
</comment>
<dbReference type="GO" id="GO:0052621">
    <property type="term" value="F:diguanylate cyclase activity"/>
    <property type="evidence" value="ECO:0007669"/>
    <property type="project" value="UniProtKB-EC"/>
</dbReference>
<feature type="transmembrane region" description="Helical" evidence="3">
    <location>
        <begin position="194"/>
        <end position="214"/>
    </location>
</feature>
<dbReference type="GO" id="GO:0005886">
    <property type="term" value="C:plasma membrane"/>
    <property type="evidence" value="ECO:0007669"/>
    <property type="project" value="TreeGrafter"/>
</dbReference>
<evidence type="ECO:0000313" key="6">
    <source>
        <dbReference type="EMBL" id="PTE21036.1"/>
    </source>
</evidence>
<dbReference type="GO" id="GO:0007165">
    <property type="term" value="P:signal transduction"/>
    <property type="evidence" value="ECO:0007669"/>
    <property type="project" value="InterPro"/>
</dbReference>
<dbReference type="FunFam" id="3.30.70.270:FF:000001">
    <property type="entry name" value="Diguanylate cyclase domain protein"/>
    <property type="match status" value="1"/>
</dbReference>
<comment type="caution">
    <text evidence="6">The sequence shown here is derived from an EMBL/GenBank/DDBJ whole genome shotgun (WGS) entry which is preliminary data.</text>
</comment>
<dbReference type="OrthoDB" id="9812260at2"/>
<evidence type="ECO:0000256" key="3">
    <source>
        <dbReference type="SAM" id="Phobius"/>
    </source>
</evidence>
<dbReference type="PANTHER" id="PTHR45138">
    <property type="entry name" value="REGULATORY COMPONENTS OF SENSORY TRANSDUCTION SYSTEM"/>
    <property type="match status" value="1"/>
</dbReference>
<evidence type="ECO:0000313" key="7">
    <source>
        <dbReference type="Proteomes" id="UP000241010"/>
    </source>
</evidence>
<dbReference type="GO" id="GO:1902201">
    <property type="term" value="P:negative regulation of bacterial-type flagellum-dependent cell motility"/>
    <property type="evidence" value="ECO:0007669"/>
    <property type="project" value="TreeGrafter"/>
</dbReference>
<dbReference type="InterPro" id="IPR003660">
    <property type="entry name" value="HAMP_dom"/>
</dbReference>
<gene>
    <name evidence="6" type="ORF">C5F48_14345</name>
</gene>
<dbReference type="Gene3D" id="6.10.340.10">
    <property type="match status" value="1"/>
</dbReference>
<proteinExistence type="predicted"/>
<feature type="domain" description="GGDEF" evidence="5">
    <location>
        <begin position="304"/>
        <end position="437"/>
    </location>
</feature>
<evidence type="ECO:0000259" key="5">
    <source>
        <dbReference type="PROSITE" id="PS50887"/>
    </source>
</evidence>
<feature type="domain" description="HAMP" evidence="4">
    <location>
        <begin position="216"/>
        <end position="268"/>
    </location>
</feature>
<accession>A0A2T4JT29</accession>
<dbReference type="InterPro" id="IPR043128">
    <property type="entry name" value="Rev_trsase/Diguanyl_cyclase"/>
</dbReference>